<evidence type="ECO:0000256" key="2">
    <source>
        <dbReference type="SAM" id="MobiDB-lite"/>
    </source>
</evidence>
<gene>
    <name evidence="4" type="ORF">M0812_17268</name>
</gene>
<feature type="region of interest" description="Disordered" evidence="2">
    <location>
        <begin position="650"/>
        <end position="704"/>
    </location>
</feature>
<reference evidence="4" key="1">
    <citation type="submission" date="2022-08" db="EMBL/GenBank/DDBJ databases">
        <title>Novel sulphate-reducing endosymbionts in the free-living metamonad Anaeramoeba.</title>
        <authorList>
            <person name="Jerlstrom-Hultqvist J."/>
            <person name="Cepicka I."/>
            <person name="Gallot-Lavallee L."/>
            <person name="Salas-Leiva D."/>
            <person name="Curtis B.A."/>
            <person name="Zahonova K."/>
            <person name="Pipaliya S."/>
            <person name="Dacks J."/>
            <person name="Roger A.J."/>
        </authorList>
    </citation>
    <scope>NUCLEOTIDE SEQUENCE</scope>
    <source>
        <strain evidence="4">Busselton2</strain>
    </source>
</reference>
<feature type="region of interest" description="Disordered" evidence="2">
    <location>
        <begin position="589"/>
        <end position="623"/>
    </location>
</feature>
<comment type="caution">
    <text evidence="4">The sequence shown here is derived from an EMBL/GenBank/DDBJ whole genome shotgun (WGS) entry which is preliminary data.</text>
</comment>
<feature type="coiled-coil region" evidence="1">
    <location>
        <begin position="364"/>
        <end position="421"/>
    </location>
</feature>
<protein>
    <recommendedName>
        <fullName evidence="3">PH domain-containing protein</fullName>
    </recommendedName>
</protein>
<accession>A0AAV7Z8D2</accession>
<dbReference type="SMART" id="SM00233">
    <property type="entry name" value="PH"/>
    <property type="match status" value="1"/>
</dbReference>
<name>A0AAV7Z8D2_9EUKA</name>
<feature type="compositionally biased region" description="Low complexity" evidence="2">
    <location>
        <begin position="98"/>
        <end position="121"/>
    </location>
</feature>
<feature type="compositionally biased region" description="Basic and acidic residues" evidence="2">
    <location>
        <begin position="589"/>
        <end position="602"/>
    </location>
</feature>
<evidence type="ECO:0000313" key="5">
    <source>
        <dbReference type="Proteomes" id="UP001146793"/>
    </source>
</evidence>
<feature type="compositionally biased region" description="Acidic residues" evidence="2">
    <location>
        <begin position="656"/>
        <end position="676"/>
    </location>
</feature>
<evidence type="ECO:0000256" key="1">
    <source>
        <dbReference type="SAM" id="Coils"/>
    </source>
</evidence>
<feature type="region of interest" description="Disordered" evidence="2">
    <location>
        <begin position="91"/>
        <end position="153"/>
    </location>
</feature>
<dbReference type="EMBL" id="JANTQA010000033">
    <property type="protein sequence ID" value="KAJ3438089.1"/>
    <property type="molecule type" value="Genomic_DNA"/>
</dbReference>
<feature type="compositionally biased region" description="Low complexity" evidence="2">
    <location>
        <begin position="132"/>
        <end position="142"/>
    </location>
</feature>
<sequence length="953" mass="112688">MNTTPGLGVLLQKNRNLQESQKDLVHKINQFNFNKQKQFSHYNKKIQNKITLLGQYHKKNLLKETLKQESNLNCQKLRSLKNRLKGVQIRANQKRGNNENNLLLTTTRDLNLNKNQVNSNNNKKKKKKKDSNNGSSKSESSNTLDQTTDQKSQRMDQQRLECVKISNDRFQRMFLRLCNLDHLCLELARLQQSEKQLKKQLFQVLFSLSIRSNSLSLQLLGKSLHCQFTQCENQEEITHNLFRTYCHYKSQSLILQSQIQSSLESLATGSKYINRFLIRKQSQRKENDQIKSKILTITEQLFRLRHALSHSQQSIYSSKQQINEIRIKKRKLLIENQGSSHDISKLAERRKNRTNLIENLFINCEQLFVKIKQTQNNLKYYERKYNLHSQTGSLDLSKKQIKDVNNKLIQIKDKNDQLKFKIEKFSKIYNNSGGNECITSSGNLNVNMNENINDNSNRNINMLKTQQRVRKAIKSFSEKIYKLNNIVKIIDTNIQKISQKREFWIKRIGILADFETLDKKIKELQNKNINILLYIDQTEIQNEIIRDKIENFKNIYHSINLKVQEKATENHRIGLHNQLNLKMEKKMNNENFETNEKDESGIKGKRKVKEKMEGEGGTTERGEMMAKEMKNNQETQNEHSQSIGVNDIQDLKSNDDQDQNDNEVVNENDNDNDNDSVDNKKKTLKSSISVTFEKPSSPRVSRKMSLTTKPPISTFVDEIYNPYLKYSKINRESEERSKTQGELNERVGEMNTYHNVTKSQKFNQNDNKNINDSPIKELHNEIEEMKMKRKNRIRKKKQNGFLIFDKSEIIDMEYEGYAKLISISDESKNKKKKKKKRFKFKKKNISQNKYLVLQKQYLIIFPEFGIESEHVLEINLIRCKSATNHEFVQRKKHFYKKKKNQLVHENENFNNKFNNTFLEITHPEKKLILSFINRQLQMEWKRRIENLQMLNQN</sequence>
<proteinExistence type="predicted"/>
<dbReference type="InterPro" id="IPR001849">
    <property type="entry name" value="PH_domain"/>
</dbReference>
<dbReference type="AlphaFoldDB" id="A0AAV7Z8D2"/>
<feature type="compositionally biased region" description="Basic and acidic residues" evidence="2">
    <location>
        <begin position="610"/>
        <end position="623"/>
    </location>
</feature>
<organism evidence="4 5">
    <name type="scientific">Anaeramoeba flamelloides</name>
    <dbReference type="NCBI Taxonomy" id="1746091"/>
    <lineage>
        <taxon>Eukaryota</taxon>
        <taxon>Metamonada</taxon>
        <taxon>Anaeramoebidae</taxon>
        <taxon>Anaeramoeba</taxon>
    </lineage>
</organism>
<keyword evidence="1" id="KW-0175">Coiled coil</keyword>
<dbReference type="Proteomes" id="UP001146793">
    <property type="component" value="Unassembled WGS sequence"/>
</dbReference>
<evidence type="ECO:0000259" key="3">
    <source>
        <dbReference type="SMART" id="SM00233"/>
    </source>
</evidence>
<feature type="domain" description="PH" evidence="3">
    <location>
        <begin position="812"/>
        <end position="951"/>
    </location>
</feature>
<evidence type="ECO:0000313" key="4">
    <source>
        <dbReference type="EMBL" id="KAJ3438089.1"/>
    </source>
</evidence>